<dbReference type="EMBL" id="FOLI01000006">
    <property type="protein sequence ID" value="SFC15983.1"/>
    <property type="molecule type" value="Genomic_DNA"/>
</dbReference>
<dbReference type="AlphaFoldDB" id="A0A1I1H3F7"/>
<keyword evidence="2" id="KW-1185">Reference proteome</keyword>
<reference evidence="1 2" key="1">
    <citation type="submission" date="2016-10" db="EMBL/GenBank/DDBJ databases">
        <authorList>
            <person name="de Groot N.N."/>
        </authorList>
    </citation>
    <scope>NUCLEOTIDE SEQUENCE [LARGE SCALE GENOMIC DNA]</scope>
    <source>
        <strain evidence="1 2">DSM 19113</strain>
    </source>
</reference>
<dbReference type="Proteomes" id="UP000199376">
    <property type="component" value="Unassembled WGS sequence"/>
</dbReference>
<gene>
    <name evidence="1" type="ORF">SAMN05660453_1213</name>
</gene>
<accession>A0A1I1H3F7</accession>
<evidence type="ECO:0000313" key="2">
    <source>
        <dbReference type="Proteomes" id="UP000199376"/>
    </source>
</evidence>
<dbReference type="RefSeq" id="WP_091503021.1">
    <property type="nucleotide sequence ID" value="NZ_FOLI01000006.1"/>
</dbReference>
<name>A0A1I1H3F7_9LACO</name>
<evidence type="ECO:0000313" key="1">
    <source>
        <dbReference type="EMBL" id="SFC15983.1"/>
    </source>
</evidence>
<sequence>MNTTINLDFGSKEKWALAGDHFGKQVYQEQVANVLTDEEWQNEITICFPDQITLISISFWDGFAQPMVNKIGYDGITERVHFVTSSKKLTKELYNDLI</sequence>
<evidence type="ECO:0008006" key="3">
    <source>
        <dbReference type="Google" id="ProtNLM"/>
    </source>
</evidence>
<dbReference type="STRING" id="283737.SAMN05660453_1213"/>
<proteinExistence type="predicted"/>
<organism evidence="1 2">
    <name type="scientific">Fructobacillus durionis</name>
    <dbReference type="NCBI Taxonomy" id="283737"/>
    <lineage>
        <taxon>Bacteria</taxon>
        <taxon>Bacillati</taxon>
        <taxon>Bacillota</taxon>
        <taxon>Bacilli</taxon>
        <taxon>Lactobacillales</taxon>
        <taxon>Lactobacillaceae</taxon>
        <taxon>Fructobacillus</taxon>
    </lineage>
</organism>
<dbReference type="OrthoDB" id="2086635at2"/>
<protein>
    <recommendedName>
        <fullName evidence="3">DUF4325 domain-containing protein</fullName>
    </recommendedName>
</protein>